<comment type="caution">
    <text evidence="2">The sequence shown here is derived from an EMBL/GenBank/DDBJ whole genome shotgun (WGS) entry which is preliminary data.</text>
</comment>
<feature type="compositionally biased region" description="Low complexity" evidence="1">
    <location>
        <begin position="552"/>
        <end position="562"/>
    </location>
</feature>
<dbReference type="EMBL" id="CAUYUJ010021470">
    <property type="protein sequence ID" value="CAK0904825.1"/>
    <property type="molecule type" value="Genomic_DNA"/>
</dbReference>
<gene>
    <name evidence="2" type="ORF">PCOR1329_LOCUS80743</name>
</gene>
<sequence>MVGQPCIAIRGVVDDRAKVQHARNLGTDANDGSRRRVSICAQRQTTARAQAVRLEGFRSAGRPVHGIQRGGPAAKTTRGTAVTGLAPAVAHQLRLPVARSFGPVARGASVGLRIASFGRFLSTGSMAINAGAVAPQWARAVWEGLPPRGIFRARLPDAAARLDHPRHPWPQAISPAGVALLTLGRCGRHFEGKAAVVNEAGARLDLLRAAPGPVARLAQEAARRASDCMALNGEATGVRDARRWVQPISWPALRPLLWGSARNWTKRQRNSFGAFGGNAHWCHERLQRHCLAARGPCKLCRARPARSSTGRTGAMPMPAAGARARRAKREGPVVVERLARGIFPDPQHLWNDIGCQQFDIHSTCLKLLPMALHRWQCAPGGPAATASGHLDLFVDGADTAAALSAAADTWTKRGAECNGVPMEAEELALALCDVAQEAARWSGELRAILADDGSKGCDDLGARPQGQPEGGAEVELVVGDGPSTEHAEASAEPAAVDGGGVGGAARSGPRAAPHQLKAAEAAAPGRPPQTLAARLRRGAYGAKCARNLAGARRGATATALQRQKARLADGRHSGHRQCRTLVLSRLRGPSSADLAARLVPRRPGACWPRFSAAHGLGEEDAEAAVHRRRQRRRAGATEECASDLEE</sequence>
<feature type="compositionally biased region" description="Low complexity" evidence="1">
    <location>
        <begin position="313"/>
        <end position="322"/>
    </location>
</feature>
<evidence type="ECO:0000313" key="3">
    <source>
        <dbReference type="Proteomes" id="UP001189429"/>
    </source>
</evidence>
<feature type="region of interest" description="Disordered" evidence="1">
    <location>
        <begin position="552"/>
        <end position="573"/>
    </location>
</feature>
<organism evidence="2 3">
    <name type="scientific">Prorocentrum cordatum</name>
    <dbReference type="NCBI Taxonomy" id="2364126"/>
    <lineage>
        <taxon>Eukaryota</taxon>
        <taxon>Sar</taxon>
        <taxon>Alveolata</taxon>
        <taxon>Dinophyceae</taxon>
        <taxon>Prorocentrales</taxon>
        <taxon>Prorocentraceae</taxon>
        <taxon>Prorocentrum</taxon>
    </lineage>
</organism>
<feature type="region of interest" description="Disordered" evidence="1">
    <location>
        <begin position="308"/>
        <end position="328"/>
    </location>
</feature>
<reference evidence="2" key="1">
    <citation type="submission" date="2023-10" db="EMBL/GenBank/DDBJ databases">
        <authorList>
            <person name="Chen Y."/>
            <person name="Shah S."/>
            <person name="Dougan E. K."/>
            <person name="Thang M."/>
            <person name="Chan C."/>
        </authorList>
    </citation>
    <scope>NUCLEOTIDE SEQUENCE [LARGE SCALE GENOMIC DNA]</scope>
</reference>
<evidence type="ECO:0000313" key="2">
    <source>
        <dbReference type="EMBL" id="CAK0904825.1"/>
    </source>
</evidence>
<feature type="region of interest" description="Disordered" evidence="1">
    <location>
        <begin position="627"/>
        <end position="646"/>
    </location>
</feature>
<accession>A0ABN9XY23</accession>
<protein>
    <submittedName>
        <fullName evidence="2">Uncharacterized protein</fullName>
    </submittedName>
</protein>
<evidence type="ECO:0000256" key="1">
    <source>
        <dbReference type="SAM" id="MobiDB-lite"/>
    </source>
</evidence>
<feature type="region of interest" description="Disordered" evidence="1">
    <location>
        <begin position="481"/>
        <end position="527"/>
    </location>
</feature>
<name>A0ABN9XY23_9DINO</name>
<keyword evidence="3" id="KW-1185">Reference proteome</keyword>
<proteinExistence type="predicted"/>
<dbReference type="Proteomes" id="UP001189429">
    <property type="component" value="Unassembled WGS sequence"/>
</dbReference>